<evidence type="ECO:0000313" key="1">
    <source>
        <dbReference type="EMBL" id="EYU22831.1"/>
    </source>
</evidence>
<reference evidence="1 2" key="1">
    <citation type="journal article" date="2013" name="Proc. Natl. Acad. Sci. U.S.A.">
        <title>Fine-scale variation in meiotic recombination in Mimulus inferred from population shotgun sequencing.</title>
        <authorList>
            <person name="Hellsten U."/>
            <person name="Wright K.M."/>
            <person name="Jenkins J."/>
            <person name="Shu S."/>
            <person name="Yuan Y."/>
            <person name="Wessler S.R."/>
            <person name="Schmutz J."/>
            <person name="Willis J.H."/>
            <person name="Rokhsar D.S."/>
        </authorList>
    </citation>
    <scope>NUCLEOTIDE SEQUENCE [LARGE SCALE GENOMIC DNA]</scope>
    <source>
        <strain evidence="2">cv. DUN x IM62</strain>
    </source>
</reference>
<dbReference type="PANTHER" id="PTHR31900">
    <property type="entry name" value="F-BOX/RNI SUPERFAMILY PROTEIN-RELATED"/>
    <property type="match status" value="1"/>
</dbReference>
<proteinExistence type="predicted"/>
<name>A0A022Q4A6_ERYGU</name>
<dbReference type="InterPro" id="IPR050232">
    <property type="entry name" value="FBL13/AtMIF1-like"/>
</dbReference>
<dbReference type="InterPro" id="IPR032675">
    <property type="entry name" value="LRR_dom_sf"/>
</dbReference>
<organism evidence="1 2">
    <name type="scientific">Erythranthe guttata</name>
    <name type="common">Yellow monkey flower</name>
    <name type="synonym">Mimulus guttatus</name>
    <dbReference type="NCBI Taxonomy" id="4155"/>
    <lineage>
        <taxon>Eukaryota</taxon>
        <taxon>Viridiplantae</taxon>
        <taxon>Streptophyta</taxon>
        <taxon>Embryophyta</taxon>
        <taxon>Tracheophyta</taxon>
        <taxon>Spermatophyta</taxon>
        <taxon>Magnoliopsida</taxon>
        <taxon>eudicotyledons</taxon>
        <taxon>Gunneridae</taxon>
        <taxon>Pentapetalae</taxon>
        <taxon>asterids</taxon>
        <taxon>lamiids</taxon>
        <taxon>Lamiales</taxon>
        <taxon>Phrymaceae</taxon>
        <taxon>Erythranthe</taxon>
    </lineage>
</organism>
<dbReference type="PANTHER" id="PTHR31900:SF30">
    <property type="entry name" value="SUPERFAMILY PROTEIN, PUTATIVE-RELATED"/>
    <property type="match status" value="1"/>
</dbReference>
<accession>A0A022Q4A6</accession>
<dbReference type="EMBL" id="KI632191">
    <property type="protein sequence ID" value="EYU22831.1"/>
    <property type="molecule type" value="Genomic_DNA"/>
</dbReference>
<gene>
    <name evidence="1" type="ORF">MIMGU_mgv1a014867mg</name>
</gene>
<dbReference type="Gene3D" id="3.80.10.10">
    <property type="entry name" value="Ribonuclease Inhibitor"/>
    <property type="match status" value="1"/>
</dbReference>
<sequence length="175" mass="20434">MELLEKCMDYAAKHKVQDFRIRGYFLHLKKFQFSGNNFNGDLFSGCPNLESLVLSRCSIRPRDEVKVLNLNFSNLVNLVIKCWRSPWICFNEHAINVNAPKLAFFKYQGHLARVNFNDSLLFLERACIELCYPTACTIVNLSERKQELAECFLNMLRYMCNVEFLSLSMKTIEVL</sequence>
<dbReference type="AlphaFoldDB" id="A0A022Q4A6"/>
<dbReference type="SUPFAM" id="SSF52047">
    <property type="entry name" value="RNI-like"/>
    <property type="match status" value="1"/>
</dbReference>
<keyword evidence="2" id="KW-1185">Reference proteome</keyword>
<evidence type="ECO:0000313" key="2">
    <source>
        <dbReference type="Proteomes" id="UP000030748"/>
    </source>
</evidence>
<evidence type="ECO:0008006" key="3">
    <source>
        <dbReference type="Google" id="ProtNLM"/>
    </source>
</evidence>
<dbReference type="Proteomes" id="UP000030748">
    <property type="component" value="Unassembled WGS sequence"/>
</dbReference>
<protein>
    <recommendedName>
        <fullName evidence="3">FBD domain-containing protein</fullName>
    </recommendedName>
</protein>